<dbReference type="AlphaFoldDB" id="A0A8J8WIE5"/>
<dbReference type="GO" id="GO:0004776">
    <property type="term" value="F:succinate-CoA ligase (GDP-forming) activity"/>
    <property type="evidence" value="ECO:0007669"/>
    <property type="project" value="TreeGrafter"/>
</dbReference>
<dbReference type="EMBL" id="WIWV01000096">
    <property type="protein sequence ID" value="KAF7714080.1"/>
    <property type="molecule type" value="Genomic_DNA"/>
</dbReference>
<dbReference type="FunFam" id="3.40.50.720:FF:000340">
    <property type="entry name" value="Succinyl-CoA synthetase subunit alpha"/>
    <property type="match status" value="1"/>
</dbReference>
<dbReference type="InterPro" id="IPR036291">
    <property type="entry name" value="NAD(P)-bd_dom_sf"/>
</dbReference>
<dbReference type="SUPFAM" id="SSF51735">
    <property type="entry name" value="NAD(P)-binding Rossmann-fold domains"/>
    <property type="match status" value="1"/>
</dbReference>
<proteinExistence type="predicted"/>
<gene>
    <name evidence="3" type="ORF">PECM_008827</name>
</gene>
<dbReference type="FunFam" id="3.40.50.261:FF:000001">
    <property type="entry name" value="Succinate--CoA ligase [ADP-forming] subunit beta"/>
    <property type="match status" value="1"/>
</dbReference>
<keyword evidence="1" id="KW-0547">Nucleotide-binding</keyword>
<evidence type="ECO:0000256" key="1">
    <source>
        <dbReference type="ARBA" id="ARBA00022741"/>
    </source>
</evidence>
<dbReference type="InterPro" id="IPR003781">
    <property type="entry name" value="CoA-bd"/>
</dbReference>
<dbReference type="InterPro" id="IPR017866">
    <property type="entry name" value="Succ-CoA_synthase_bsu_CS"/>
</dbReference>
<dbReference type="GO" id="GO:0009361">
    <property type="term" value="C:succinate-CoA ligase complex (ADP-forming)"/>
    <property type="evidence" value="ECO:0007669"/>
    <property type="project" value="TreeGrafter"/>
</dbReference>
<dbReference type="Pfam" id="PF00549">
    <property type="entry name" value="Ligase_CoA"/>
    <property type="match status" value="2"/>
</dbReference>
<dbReference type="PROSITE" id="PS01217">
    <property type="entry name" value="SUCCINYL_COA_LIG_3"/>
    <property type="match status" value="1"/>
</dbReference>
<dbReference type="GO" id="GO:0000166">
    <property type="term" value="F:nucleotide binding"/>
    <property type="evidence" value="ECO:0007669"/>
    <property type="project" value="UniProtKB-KW"/>
</dbReference>
<evidence type="ECO:0000313" key="3">
    <source>
        <dbReference type="EMBL" id="KAF7714080.1"/>
    </source>
</evidence>
<keyword evidence="4" id="KW-1185">Reference proteome</keyword>
<dbReference type="GO" id="GO:0006099">
    <property type="term" value="P:tricarboxylic acid cycle"/>
    <property type="evidence" value="ECO:0007669"/>
    <property type="project" value="TreeGrafter"/>
</dbReference>
<name>A0A8J8WIE5_9EURO</name>
<keyword evidence="3" id="KW-0436">Ligase</keyword>
<comment type="caution">
    <text evidence="3">The sequence shown here is derived from an EMBL/GenBank/DDBJ whole genome shotgun (WGS) entry which is preliminary data.</text>
</comment>
<dbReference type="PANTHER" id="PTHR11117:SF6">
    <property type="entry name" value="SYNTHETASE SUBUNIT ALPHA, PUTATIVE (AFU_ORTHOLOGUE AFUA_1G10830)-RELATED"/>
    <property type="match status" value="1"/>
</dbReference>
<dbReference type="Pfam" id="PF02629">
    <property type="entry name" value="CoA_binding"/>
    <property type="match status" value="1"/>
</dbReference>
<organism evidence="3 4">
    <name type="scientific">Penicillium ucsense</name>
    <dbReference type="NCBI Taxonomy" id="2839758"/>
    <lineage>
        <taxon>Eukaryota</taxon>
        <taxon>Fungi</taxon>
        <taxon>Dikarya</taxon>
        <taxon>Ascomycota</taxon>
        <taxon>Pezizomycotina</taxon>
        <taxon>Eurotiomycetes</taxon>
        <taxon>Eurotiomycetidae</taxon>
        <taxon>Eurotiales</taxon>
        <taxon>Aspergillaceae</taxon>
        <taxon>Penicillium</taxon>
    </lineage>
</organism>
<dbReference type="Gene3D" id="3.40.50.261">
    <property type="entry name" value="Succinyl-CoA synthetase domains"/>
    <property type="match status" value="2"/>
</dbReference>
<evidence type="ECO:0000313" key="4">
    <source>
        <dbReference type="Proteomes" id="UP000631181"/>
    </source>
</evidence>
<dbReference type="SUPFAM" id="SSF52210">
    <property type="entry name" value="Succinyl-CoA synthetase domains"/>
    <property type="match status" value="2"/>
</dbReference>
<dbReference type="Proteomes" id="UP000631181">
    <property type="component" value="Unassembled WGS sequence"/>
</dbReference>
<dbReference type="GO" id="GO:0005739">
    <property type="term" value="C:mitochondrion"/>
    <property type="evidence" value="ECO:0007669"/>
    <property type="project" value="TreeGrafter"/>
</dbReference>
<evidence type="ECO:0000259" key="2">
    <source>
        <dbReference type="SMART" id="SM00881"/>
    </source>
</evidence>
<dbReference type="Gene3D" id="3.40.50.720">
    <property type="entry name" value="NAD(P)-binding Rossmann-like Domain"/>
    <property type="match status" value="1"/>
</dbReference>
<dbReference type="InterPro" id="IPR016102">
    <property type="entry name" value="Succinyl-CoA_synth-like"/>
</dbReference>
<dbReference type="GO" id="GO:0004775">
    <property type="term" value="F:succinate-CoA ligase (ADP-forming) activity"/>
    <property type="evidence" value="ECO:0007669"/>
    <property type="project" value="TreeGrafter"/>
</dbReference>
<reference evidence="3" key="1">
    <citation type="journal article" date="2020" name="Front. Microbiol.">
        <title>Gene regulatory networks of Penicillium echinulatum 2HH and Penicillium oxalicum 114-2 inferred by a computational biology approach.</title>
        <authorList>
            <person name="Lenz A.R."/>
            <person name="Galan-Vasquez E."/>
            <person name="Balbinot E."/>
            <person name="De Abreu F.P."/>
            <person name="De Oliveira N.S."/>
            <person name="Da Rosa L.O."/>
            <person name="De Avila E Silva S."/>
            <person name="Camassola M."/>
            <person name="Dillon A.J.P."/>
            <person name="Perez-Rueda E."/>
        </authorList>
    </citation>
    <scope>NUCLEOTIDE SEQUENCE</scope>
    <source>
        <strain evidence="3">S1M29</strain>
    </source>
</reference>
<feature type="domain" description="CoA-binding" evidence="2">
    <location>
        <begin position="38"/>
        <end position="133"/>
    </location>
</feature>
<sequence length="676" mass="72458">MAVPTVPRLGPQIGTRLMRRFSSCPRAYSYADTLPNLKIGAHTRVLFQGFTGRQATANVKESLEWGTKIVGGVKPGVEGEHLGLPIFPSVKVAQEKAKPDASAIYVPGNQTADAIEEAIEAEIPLVVAVAEHVPIHDILRIHSMLQTQSKTRLVGANCPGIISAIGKCRIGFQPLPCFAPGHVGIVAKSGTLSYETVASTTRAGLGQSLCISMGGDVLAGTNFVDALKVFEHDDDTQGIIIVGEIGGAAEMDAAEWIKDYRRRTTDPKPIMALIGGLEAPTGRVMGHAGAWTAPGEPDAQTKYRALEQAGVVMVNHPEKFGHGMRTLLARSLSKSGTSNTLFGNGLQKRGYHATRRTTLASIVGYQQKRSLYLKEAQALEILKLKSVPVAEGDIGSNGLICISIDRSALSPCIVASSDPESDPRLLRRIPFSYGQATVENHPMMADLADQLKIPSSSRDQLGSIVQALWEIFKEKEAFVLECQIGVSADGTFAAHGARFGFDDAAYRSSGRQEEIHRLRNTSEEVPEEVEAEKYGIVYVKLQGQGSIGTLVNGAGLAMNTVDALTFHGGHCANFLDTGGKATSETVKASFQIICSDPRVKAIFVNIFGGLTRCDMIAEGIILAFRDLHMQVPVVVRLRGTNEELGQQMIAESGLPLHAFDSFEDAAKKVISLAGPQ</sequence>
<dbReference type="PRINTS" id="PR01798">
    <property type="entry name" value="SCOASYNTHASE"/>
</dbReference>
<protein>
    <submittedName>
        <fullName evidence="3">Succinyl-CoA ligase</fullName>
    </submittedName>
</protein>
<dbReference type="SMART" id="SM00881">
    <property type="entry name" value="CoA_binding"/>
    <property type="match status" value="1"/>
</dbReference>
<dbReference type="InterPro" id="IPR005811">
    <property type="entry name" value="SUCC_ACL_C"/>
</dbReference>
<dbReference type="OrthoDB" id="1664372at2759"/>
<dbReference type="PANTHER" id="PTHR11117">
    <property type="entry name" value="SUCCINYL-COA LIGASE SUBUNIT ALPHA"/>
    <property type="match status" value="1"/>
</dbReference>
<dbReference type="FunFam" id="3.40.50.261:FF:000017">
    <property type="entry name" value="Succinyl-CoA synthetase subunit alpha"/>
    <property type="match status" value="1"/>
</dbReference>
<dbReference type="Gene3D" id="3.30.470.20">
    <property type="entry name" value="ATP-grasp fold, B domain"/>
    <property type="match status" value="1"/>
</dbReference>
<dbReference type="SUPFAM" id="SSF56059">
    <property type="entry name" value="Glutathione synthetase ATP-binding domain-like"/>
    <property type="match status" value="1"/>
</dbReference>
<accession>A0A8J8WIE5</accession>